<evidence type="ECO:0000313" key="1">
    <source>
        <dbReference type="EMBL" id="GAA5085905.1"/>
    </source>
</evidence>
<comment type="caution">
    <text evidence="1">The sequence shown here is derived from an EMBL/GenBank/DDBJ whole genome shotgun (WGS) entry which is preliminary data.</text>
</comment>
<dbReference type="EMBL" id="BAABHX010000001">
    <property type="protein sequence ID" value="GAA5085905.1"/>
    <property type="molecule type" value="Genomic_DNA"/>
</dbReference>
<protein>
    <submittedName>
        <fullName evidence="1">Uncharacterized protein</fullName>
    </submittedName>
</protein>
<keyword evidence="2" id="KW-1185">Reference proteome</keyword>
<proteinExistence type="predicted"/>
<dbReference type="Proteomes" id="UP001500353">
    <property type="component" value="Unassembled WGS sequence"/>
</dbReference>
<gene>
    <name evidence="1" type="ORF">GCM10023210_07170</name>
</gene>
<reference evidence="2" key="1">
    <citation type="journal article" date="2019" name="Int. J. Syst. Evol. Microbiol.">
        <title>The Global Catalogue of Microorganisms (GCM) 10K type strain sequencing project: providing services to taxonomists for standard genome sequencing and annotation.</title>
        <authorList>
            <consortium name="The Broad Institute Genomics Platform"/>
            <consortium name="The Broad Institute Genome Sequencing Center for Infectious Disease"/>
            <person name="Wu L."/>
            <person name="Ma J."/>
        </authorList>
    </citation>
    <scope>NUCLEOTIDE SEQUENCE [LARGE SCALE GENOMIC DNA]</scope>
    <source>
        <strain evidence="2">JCM 18019</strain>
    </source>
</reference>
<name>A0ABP9M0E6_9FLAO</name>
<organism evidence="1 2">
    <name type="scientific">Chryseobacterium ginsengisoli</name>
    <dbReference type="NCBI Taxonomy" id="363853"/>
    <lineage>
        <taxon>Bacteria</taxon>
        <taxon>Pseudomonadati</taxon>
        <taxon>Bacteroidota</taxon>
        <taxon>Flavobacteriia</taxon>
        <taxon>Flavobacteriales</taxon>
        <taxon>Weeksellaceae</taxon>
        <taxon>Chryseobacterium group</taxon>
        <taxon>Chryseobacterium</taxon>
    </lineage>
</organism>
<sequence length="232" mass="27131">MLGTAKIFFSAFKGINGRKTPADFENERIKMEGKVHQMKMSLVPWNGHTINDITNDLDYNSLKWFPSKLTGYIISPNNENLIAFQRIEANDCRILAESTEFKIFMEYNYPELTVDFNGIYLGKIVNFMQILDHDGYLIGHLDRNNPSDSYTVTFNSGREIKIRKSRDNKGYKRKNSMITRRRGKLEPLTVKTEQYTPYSLINVRYHDLDFEELKWIAAIAVFESVNYSYTFD</sequence>
<accession>A0ABP9M0E6</accession>
<evidence type="ECO:0000313" key="2">
    <source>
        <dbReference type="Proteomes" id="UP001500353"/>
    </source>
</evidence>